<accession>A0AAE1ED30</accession>
<evidence type="ECO:0000256" key="1">
    <source>
        <dbReference type="SAM" id="MobiDB-lite"/>
    </source>
</evidence>
<dbReference type="Proteomes" id="UP001283361">
    <property type="component" value="Unassembled WGS sequence"/>
</dbReference>
<keyword evidence="2" id="KW-0472">Membrane</keyword>
<proteinExistence type="predicted"/>
<name>A0AAE1ED30_9GAST</name>
<keyword evidence="4" id="KW-1185">Reference proteome</keyword>
<comment type="caution">
    <text evidence="3">The sequence shown here is derived from an EMBL/GenBank/DDBJ whole genome shotgun (WGS) entry which is preliminary data.</text>
</comment>
<dbReference type="EMBL" id="JAWDGP010000188">
    <property type="protein sequence ID" value="KAK3803101.1"/>
    <property type="molecule type" value="Genomic_DNA"/>
</dbReference>
<protein>
    <submittedName>
        <fullName evidence="3">Uncharacterized protein</fullName>
    </submittedName>
</protein>
<feature type="region of interest" description="Disordered" evidence="1">
    <location>
        <begin position="1"/>
        <end position="28"/>
    </location>
</feature>
<evidence type="ECO:0000313" key="3">
    <source>
        <dbReference type="EMBL" id="KAK3803101.1"/>
    </source>
</evidence>
<feature type="transmembrane region" description="Helical" evidence="2">
    <location>
        <begin position="45"/>
        <end position="70"/>
    </location>
</feature>
<reference evidence="3" key="1">
    <citation type="journal article" date="2023" name="G3 (Bethesda)">
        <title>A reference genome for the long-term kleptoplast-retaining sea slug Elysia crispata morphotype clarki.</title>
        <authorList>
            <person name="Eastman K.E."/>
            <person name="Pendleton A.L."/>
            <person name="Shaikh M.A."/>
            <person name="Suttiyut T."/>
            <person name="Ogas R."/>
            <person name="Tomko P."/>
            <person name="Gavelis G."/>
            <person name="Widhalm J.R."/>
            <person name="Wisecaver J.H."/>
        </authorList>
    </citation>
    <scope>NUCLEOTIDE SEQUENCE</scope>
    <source>
        <strain evidence="3">ECLA1</strain>
    </source>
</reference>
<gene>
    <name evidence="3" type="ORF">RRG08_028022</name>
</gene>
<organism evidence="3 4">
    <name type="scientific">Elysia crispata</name>
    <name type="common">lettuce slug</name>
    <dbReference type="NCBI Taxonomy" id="231223"/>
    <lineage>
        <taxon>Eukaryota</taxon>
        <taxon>Metazoa</taxon>
        <taxon>Spiralia</taxon>
        <taxon>Lophotrochozoa</taxon>
        <taxon>Mollusca</taxon>
        <taxon>Gastropoda</taxon>
        <taxon>Heterobranchia</taxon>
        <taxon>Euthyneura</taxon>
        <taxon>Panpulmonata</taxon>
        <taxon>Sacoglossa</taxon>
        <taxon>Placobranchoidea</taxon>
        <taxon>Plakobranchidae</taxon>
        <taxon>Elysia</taxon>
    </lineage>
</organism>
<keyword evidence="2" id="KW-1133">Transmembrane helix</keyword>
<dbReference type="AlphaFoldDB" id="A0AAE1ED30"/>
<keyword evidence="2" id="KW-0812">Transmembrane</keyword>
<feature type="transmembrane region" description="Helical" evidence="2">
    <location>
        <begin position="76"/>
        <end position="101"/>
    </location>
</feature>
<evidence type="ECO:0000256" key="2">
    <source>
        <dbReference type="SAM" id="Phobius"/>
    </source>
</evidence>
<evidence type="ECO:0000313" key="4">
    <source>
        <dbReference type="Proteomes" id="UP001283361"/>
    </source>
</evidence>
<sequence>MGRGEHQAEGPGPGLTTPGHRQAPAAIDWDDGEPKKPGLCCLQGCLAATAVGVSFFLALPTGIILLVLANNTDNETAFFAAGCVLVVLPVLILTTVVLLCINQNKLCCQTRNNKTSHGTKPVPANPVVHTTMASGQSPV</sequence>